<dbReference type="RefSeq" id="WP_169267686.1">
    <property type="nucleotide sequence ID" value="NZ_QMEC01000136.1"/>
</dbReference>
<dbReference type="PROSITE" id="PS50109">
    <property type="entry name" value="HIS_KIN"/>
    <property type="match status" value="1"/>
</dbReference>
<dbReference type="InterPro" id="IPR000719">
    <property type="entry name" value="Prot_kinase_dom"/>
</dbReference>
<dbReference type="SMART" id="SM00091">
    <property type="entry name" value="PAS"/>
    <property type="match status" value="2"/>
</dbReference>
<dbReference type="InterPro" id="IPR029016">
    <property type="entry name" value="GAF-like_dom_sf"/>
</dbReference>
<dbReference type="Pfam" id="PF01590">
    <property type="entry name" value="GAF"/>
    <property type="match status" value="1"/>
</dbReference>
<evidence type="ECO:0000259" key="4">
    <source>
        <dbReference type="PROSITE" id="PS50109"/>
    </source>
</evidence>
<dbReference type="NCBIfam" id="TIGR00229">
    <property type="entry name" value="sensory_box"/>
    <property type="match status" value="1"/>
</dbReference>
<proteinExistence type="predicted"/>
<dbReference type="Gene3D" id="3.30.450.20">
    <property type="entry name" value="PAS domain"/>
    <property type="match status" value="2"/>
</dbReference>
<dbReference type="PROSITE" id="PS50011">
    <property type="entry name" value="PROTEIN_KINASE_DOM"/>
    <property type="match status" value="1"/>
</dbReference>
<dbReference type="Gene3D" id="3.30.565.10">
    <property type="entry name" value="Histidine kinase-like ATPase, C-terminal domain"/>
    <property type="match status" value="1"/>
</dbReference>
<dbReference type="Pfam" id="PF08447">
    <property type="entry name" value="PAS_3"/>
    <property type="match status" value="1"/>
</dbReference>
<feature type="coiled-coil region" evidence="2">
    <location>
        <begin position="1629"/>
        <end position="1681"/>
    </location>
</feature>
<keyword evidence="1 7" id="KW-0808">Transferase</keyword>
<keyword evidence="7" id="KW-0723">Serine/threonine-protein kinase</keyword>
<dbReference type="InterPro" id="IPR001610">
    <property type="entry name" value="PAC"/>
</dbReference>
<dbReference type="SUPFAM" id="SSF55874">
    <property type="entry name" value="ATPase domain of HSP90 chaperone/DNA topoisomerase II/histidine kinase"/>
    <property type="match status" value="1"/>
</dbReference>
<comment type="caution">
    <text evidence="7">The sequence shown here is derived from an EMBL/GenBank/DDBJ whole genome shotgun (WGS) entry which is preliminary data.</text>
</comment>
<dbReference type="InterPro" id="IPR013656">
    <property type="entry name" value="PAS_4"/>
</dbReference>
<gene>
    <name evidence="7" type="ORF">DP115_26585</name>
</gene>
<dbReference type="InterPro" id="IPR036890">
    <property type="entry name" value="HATPase_C_sf"/>
</dbReference>
<dbReference type="Gene3D" id="2.10.70.100">
    <property type="match status" value="1"/>
</dbReference>
<dbReference type="InterPro" id="IPR003594">
    <property type="entry name" value="HATPase_dom"/>
</dbReference>
<dbReference type="InterPro" id="IPR013655">
    <property type="entry name" value="PAS_fold_3"/>
</dbReference>
<dbReference type="CDD" id="cd00130">
    <property type="entry name" value="PAS"/>
    <property type="match status" value="1"/>
</dbReference>
<dbReference type="PROSITE" id="PS50113">
    <property type="entry name" value="PAC"/>
    <property type="match status" value="2"/>
</dbReference>
<sequence>MITLPGVAIQCKIYESSVSLVYRGIRVQDGQAIIIKLLKQDYPSPQEITRYKQEYQITCSLNLEGVIKTYSQQEYQRTLVILLEDFGGESLEYWMRLRPETFCPMPISTFLPLAIHVTRILGRIHTANVIHKDINSGNIVLNPNTGVVKIIDFGIATQFNRTNPTFKSPHVLEGTLPYLSPEQTGRMNRSIDYRSDFYSLGVTFYELLTGQLPFPTTDTLELVHCHLAKSPTPPYKLNVKIPKPVSDIILKLMAKNAEDRYQSAWGIKADLENCARQLETKGQINFIQLGLQDVWDQFQIPQKLYGREEEITALLAAFERVAGVSDANRGNIAASSEMLLVSGYSGIGKSALVQELYKPITAKRGYFVSGKFDQFQRNIPYSAIVDALRKLVQQLLSEPEEQLQKRRSQLLNALGSNGQLIIDVIPEVELIVGKQPPVPEVGSTEAQNRFNLVFQKFIRACCSYEHPLVIFLDDLQWVDFATLRLIELILSDQKMQFLLFIGAYRDNEVTQIHPLSVMIEKLKQENVAINQITLAPLEQGAVAQLIAETLHTPTESIAPLAESIWRKTNGNPYFTNEFLKTLYTEDLLVFNINQQHWEWDIAQIKAKNITDNVVELIIGKLKQLPKETQQILRLAACVGAEFDLATLSVICKRPAVEIFAELTTVIQLELILATSELDENLLIQNYKFSHDRVQQAAYALIDEAQLQTVHLQIGYCLLKSNESETKSANLFEIVDHLNLGRDLVTNQQECDKIASLNLIAGQKAKKSLAHSAALHYLTTGIELLATDSWQFQYALTLALHEEATETAYLCSDFQQMERSGIVVLEYANSVLDKIKVYETKIQNCMVQSRQSEAIKIGLEVLERLGIALPEIPVEADVQRQLKETEDYFNAIEIRNLLELPLMKEPEKLAAMQILSSLVGAAFQAAPLLLPLIVLEKTNLSVQYGNTSSSTFAYATYGGVILNGIMRDFEGAYQFGELALSLTERLDSKKLKPRVTEMVAAHLMHCIAHVRQTLPLLQETYETGLEIGDLEFSMYAAGFYCLYAYFAGLELTKITSAIGIYSNVLAQFKQENILIYFRRLQQVIFNLLEQVENSGRLLGAHYNEDQFLPIHLEANDRTHLYYLYLDKLILNYLFEDFPQAVECASQAGLYLDGVAGTFSVSVFYFYDSLAQIQLYQSVPSSEQEHLLLKINNNQEKMQKWAHSAPVNFQHKYELIEAEKARILGQLFEAEELYEQAIQGARDNEYLQEEALAYELAAKHYLARGRAKIAQTYMKEAHYCYGRWGARAKVKDLETRYPQFFPQSSGVADTSIRTTAGTTSNTSHTALDLATVMKAAQAISSEIELERLLSSLMQILIENAGAQTGYLLLENSGEWTIKAACELKEGEQICATKILQSVPMATCVPESIIQYVIRTHESLILNDATREGNFINDPYIQHNQTQSLLCLPLLNQNKLVGVLYLENRLAAGAFTPERFSEGDATRTQVLHLLSTQAAIAIENAKLYSKLRASESHLTQFLEAIPVGIGIIDATGRPYYVNQRGIELMGKGVDPAATPEQIPEIYQCYVTGTDQIYPTEKLPIIRALSGERTTVDDIDIHQNNATISTEVWGTPVFDEQGNVVYAIAAFQDITERKQAEKLLADYNRTLEQQVIERTLLLCEEIQERQRVENALRQSEEQRRLAMNVSYIGAWDWNMVENTIDWDDNHIRLLGLVPGEVESSYQAWRDRVHPEEIDRIEQAITASLETHTDFEAEYRVIHPDGSIHWLVGRGRGIYNEAGQPVRMLGVLIDISEQRNAALRERKRAEQASILEERNRMAREIHDTLAQSFTGILLQVQAATQVLADDPEATQAHLEMIDELARTGLAEARRSVAALRPQLLEEGNLENALHRLVTQMRSTIDTVVIYETQGTAYALPADVENNLLRIGQEALTNAIKYACAGEIRVELLYNDTHCILRVKDDGRGFGVGSALWSSGFGLLGMSERAERIGAQLTIQSQPGQGTEIIVTINYTKVEI</sequence>
<dbReference type="SUPFAM" id="SSF55781">
    <property type="entry name" value="GAF domain-like"/>
    <property type="match status" value="1"/>
</dbReference>
<dbReference type="Gene3D" id="3.30.450.40">
    <property type="match status" value="1"/>
</dbReference>
<keyword evidence="2" id="KW-0175">Coiled coil</keyword>
<dbReference type="InterPro" id="IPR053159">
    <property type="entry name" value="Hybrid_Histidine_Kinase"/>
</dbReference>
<dbReference type="SUPFAM" id="SSF55785">
    <property type="entry name" value="PYP-like sensor domain (PAS domain)"/>
    <property type="match status" value="2"/>
</dbReference>
<dbReference type="InterPro" id="IPR027417">
    <property type="entry name" value="P-loop_NTPase"/>
</dbReference>
<dbReference type="Gene3D" id="3.40.50.300">
    <property type="entry name" value="P-loop containing nucleotide triphosphate hydrolases"/>
    <property type="match status" value="1"/>
</dbReference>
<feature type="domain" description="Protein kinase" evidence="3">
    <location>
        <begin position="7"/>
        <end position="272"/>
    </location>
</feature>
<feature type="domain" description="PAC" evidence="6">
    <location>
        <begin position="1746"/>
        <end position="1798"/>
    </location>
</feature>
<dbReference type="SMART" id="SM00065">
    <property type="entry name" value="GAF"/>
    <property type="match status" value="1"/>
</dbReference>
<evidence type="ECO:0000259" key="6">
    <source>
        <dbReference type="PROSITE" id="PS50113"/>
    </source>
</evidence>
<dbReference type="GO" id="GO:0004674">
    <property type="term" value="F:protein serine/threonine kinase activity"/>
    <property type="evidence" value="ECO:0007669"/>
    <property type="project" value="UniProtKB-KW"/>
</dbReference>
<dbReference type="PROSITE" id="PS50112">
    <property type="entry name" value="PAS"/>
    <property type="match status" value="2"/>
</dbReference>
<dbReference type="InterPro" id="IPR005467">
    <property type="entry name" value="His_kinase_dom"/>
</dbReference>
<dbReference type="Proteomes" id="UP000762253">
    <property type="component" value="Unassembled WGS sequence"/>
</dbReference>
<feature type="domain" description="Histidine kinase" evidence="4">
    <location>
        <begin position="1819"/>
        <end position="2007"/>
    </location>
</feature>
<keyword evidence="8" id="KW-1185">Reference proteome</keyword>
<keyword evidence="1 7" id="KW-0418">Kinase</keyword>
<dbReference type="Pfam" id="PF00069">
    <property type="entry name" value="Pkinase"/>
    <property type="match status" value="1"/>
</dbReference>
<evidence type="ECO:0000256" key="2">
    <source>
        <dbReference type="SAM" id="Coils"/>
    </source>
</evidence>
<evidence type="ECO:0000313" key="7">
    <source>
        <dbReference type="EMBL" id="NMF66117.1"/>
    </source>
</evidence>
<dbReference type="Pfam" id="PF02518">
    <property type="entry name" value="HATPase_c"/>
    <property type="match status" value="1"/>
</dbReference>
<dbReference type="InterPro" id="IPR000700">
    <property type="entry name" value="PAS-assoc_C"/>
</dbReference>
<feature type="domain" description="PAS" evidence="5">
    <location>
        <begin position="1698"/>
        <end position="1743"/>
    </location>
</feature>
<dbReference type="SMART" id="SM00387">
    <property type="entry name" value="HATPase_c"/>
    <property type="match status" value="1"/>
</dbReference>
<organism evidence="7 8">
    <name type="scientific">Brasilonema octagenarum UFV-OR1</name>
    <dbReference type="NCBI Taxonomy" id="417115"/>
    <lineage>
        <taxon>Bacteria</taxon>
        <taxon>Bacillati</taxon>
        <taxon>Cyanobacteriota</taxon>
        <taxon>Cyanophyceae</taxon>
        <taxon>Nostocales</taxon>
        <taxon>Scytonemataceae</taxon>
        <taxon>Brasilonema</taxon>
        <taxon>Octagenarum group</taxon>
    </lineage>
</organism>
<feature type="domain" description="PAC" evidence="6">
    <location>
        <begin position="1586"/>
        <end position="1638"/>
    </location>
</feature>
<dbReference type="Gene3D" id="1.20.5.1930">
    <property type="match status" value="1"/>
</dbReference>
<feature type="domain" description="PAS" evidence="5">
    <location>
        <begin position="1507"/>
        <end position="1543"/>
    </location>
</feature>
<dbReference type="EMBL" id="QMEC01000136">
    <property type="protein sequence ID" value="NMF66117.1"/>
    <property type="molecule type" value="Genomic_DNA"/>
</dbReference>
<dbReference type="SUPFAM" id="SSF52540">
    <property type="entry name" value="P-loop containing nucleoside triphosphate hydrolases"/>
    <property type="match status" value="1"/>
</dbReference>
<evidence type="ECO:0000256" key="1">
    <source>
        <dbReference type="ARBA" id="ARBA00022777"/>
    </source>
</evidence>
<dbReference type="InterPro" id="IPR000014">
    <property type="entry name" value="PAS"/>
</dbReference>
<dbReference type="InterPro" id="IPR035965">
    <property type="entry name" value="PAS-like_dom_sf"/>
</dbReference>
<dbReference type="InterPro" id="IPR011009">
    <property type="entry name" value="Kinase-like_dom_sf"/>
</dbReference>
<evidence type="ECO:0000259" key="3">
    <source>
        <dbReference type="PROSITE" id="PS50011"/>
    </source>
</evidence>
<dbReference type="SUPFAM" id="SSF56112">
    <property type="entry name" value="Protein kinase-like (PK-like)"/>
    <property type="match status" value="1"/>
</dbReference>
<dbReference type="PANTHER" id="PTHR43642">
    <property type="entry name" value="HYBRID SIGNAL TRANSDUCTION HISTIDINE KINASE G"/>
    <property type="match status" value="1"/>
</dbReference>
<dbReference type="InterPro" id="IPR011712">
    <property type="entry name" value="Sig_transdc_His_kin_sub3_dim/P"/>
</dbReference>
<accession>A0ABX1MJT8</accession>
<dbReference type="CDD" id="cd16917">
    <property type="entry name" value="HATPase_UhpB-NarQ-NarX-like"/>
    <property type="match status" value="1"/>
</dbReference>
<evidence type="ECO:0000259" key="5">
    <source>
        <dbReference type="PROSITE" id="PS50112"/>
    </source>
</evidence>
<dbReference type="CDD" id="cd14014">
    <property type="entry name" value="STKc_PknB_like"/>
    <property type="match status" value="1"/>
</dbReference>
<reference evidence="7 8" key="1">
    <citation type="submission" date="2018-06" db="EMBL/GenBank/DDBJ databases">
        <title>Comparative genomics of Brasilonema spp. strains.</title>
        <authorList>
            <person name="Alvarenga D.O."/>
            <person name="Fiore M.F."/>
            <person name="Varani A.M."/>
        </authorList>
    </citation>
    <scope>NUCLEOTIDE SEQUENCE [LARGE SCALE GENOMIC DNA]</scope>
    <source>
        <strain evidence="7 8">UFV-OR1</strain>
    </source>
</reference>
<dbReference type="Pfam" id="PF13191">
    <property type="entry name" value="AAA_16"/>
    <property type="match status" value="1"/>
</dbReference>
<dbReference type="Pfam" id="PF08448">
    <property type="entry name" value="PAS_4"/>
    <property type="match status" value="1"/>
</dbReference>
<dbReference type="InterPro" id="IPR041664">
    <property type="entry name" value="AAA_16"/>
</dbReference>
<dbReference type="InterPro" id="IPR003018">
    <property type="entry name" value="GAF"/>
</dbReference>
<evidence type="ECO:0000313" key="8">
    <source>
        <dbReference type="Proteomes" id="UP000762253"/>
    </source>
</evidence>
<name>A0ABX1MJT8_9CYAN</name>
<protein>
    <submittedName>
        <fullName evidence="7">Serine/threonine protein kinase</fullName>
    </submittedName>
</protein>
<dbReference type="SMART" id="SM00086">
    <property type="entry name" value="PAC"/>
    <property type="match status" value="2"/>
</dbReference>
<dbReference type="Gene3D" id="1.10.510.10">
    <property type="entry name" value="Transferase(Phosphotransferase) domain 1"/>
    <property type="match status" value="1"/>
</dbReference>
<dbReference type="PANTHER" id="PTHR43642:SF1">
    <property type="entry name" value="HYBRID SIGNAL TRANSDUCTION HISTIDINE KINASE G"/>
    <property type="match status" value="1"/>
</dbReference>
<dbReference type="Pfam" id="PF07730">
    <property type="entry name" value="HisKA_3"/>
    <property type="match status" value="1"/>
</dbReference>